<name>A0A9P7E5W9_9AGAM</name>
<evidence type="ECO:0000256" key="1">
    <source>
        <dbReference type="SAM" id="MobiDB-lite"/>
    </source>
</evidence>
<dbReference type="Proteomes" id="UP000807769">
    <property type="component" value="Unassembled WGS sequence"/>
</dbReference>
<accession>A0A9P7E5W9</accession>
<sequence length="383" mass="43590">MAPRPPPTREPQQPAFLRLSTFLRLSPRANAVPVRHIHPRDPLDVPATLPLPSSLSDQVPARFDRFEISLPPRSNGVVQSLRQHLSFLVPRHSHGPPVVEVAPGRKRLLAAKLLEYKKVDDTRHPSSQQAQENDTADTDSLPDVHWVKAFLCYYSCWSHGRLRIPPRWHLERVDIPRQDGTNVDLVKTLIVHHHGLYSAVVQINLLFFTSNLVHTICVKFDSTTPNHEIVVHGFEQEDSLTLSPFSSNIRTLKYCLGYSFGQPDHRPSTNFTFRSAFVTLHPTSLLKLAYAFPTNVHHSLIQPVVLLAGTADSRELFIDSLAQWQAFFNSIRWLSDKGKQKKEEMKEESRPVYDELEDDEEEANVLDLVVPPLGYTKPIRSQN</sequence>
<protein>
    <submittedName>
        <fullName evidence="2">Uncharacterized protein</fullName>
    </submittedName>
</protein>
<feature type="compositionally biased region" description="Basic and acidic residues" evidence="1">
    <location>
        <begin position="338"/>
        <end position="353"/>
    </location>
</feature>
<organism evidence="2 3">
    <name type="scientific">Suillus subaureus</name>
    <dbReference type="NCBI Taxonomy" id="48587"/>
    <lineage>
        <taxon>Eukaryota</taxon>
        <taxon>Fungi</taxon>
        <taxon>Dikarya</taxon>
        <taxon>Basidiomycota</taxon>
        <taxon>Agaricomycotina</taxon>
        <taxon>Agaricomycetes</taxon>
        <taxon>Agaricomycetidae</taxon>
        <taxon>Boletales</taxon>
        <taxon>Suillineae</taxon>
        <taxon>Suillaceae</taxon>
        <taxon>Suillus</taxon>
    </lineage>
</organism>
<dbReference type="GeneID" id="64627177"/>
<evidence type="ECO:0000313" key="3">
    <source>
        <dbReference type="Proteomes" id="UP000807769"/>
    </source>
</evidence>
<feature type="region of interest" description="Disordered" evidence="1">
    <location>
        <begin position="338"/>
        <end position="359"/>
    </location>
</feature>
<dbReference type="EMBL" id="JABBWG010000027">
    <property type="protein sequence ID" value="KAG1812155.1"/>
    <property type="molecule type" value="Genomic_DNA"/>
</dbReference>
<keyword evidence="3" id="KW-1185">Reference proteome</keyword>
<evidence type="ECO:0000313" key="2">
    <source>
        <dbReference type="EMBL" id="KAG1812155.1"/>
    </source>
</evidence>
<comment type="caution">
    <text evidence="2">The sequence shown here is derived from an EMBL/GenBank/DDBJ whole genome shotgun (WGS) entry which is preliminary data.</text>
</comment>
<dbReference type="RefSeq" id="XP_041190437.1">
    <property type="nucleotide sequence ID" value="XM_041333160.1"/>
</dbReference>
<gene>
    <name evidence="2" type="ORF">BJ212DRAFT_1301676</name>
</gene>
<dbReference type="OrthoDB" id="2687273at2759"/>
<reference evidence="2" key="1">
    <citation type="journal article" date="2020" name="New Phytol.">
        <title>Comparative genomics reveals dynamic genome evolution in host specialist ectomycorrhizal fungi.</title>
        <authorList>
            <person name="Lofgren L.A."/>
            <person name="Nguyen N.H."/>
            <person name="Vilgalys R."/>
            <person name="Ruytinx J."/>
            <person name="Liao H.L."/>
            <person name="Branco S."/>
            <person name="Kuo A."/>
            <person name="LaButti K."/>
            <person name="Lipzen A."/>
            <person name="Andreopoulos W."/>
            <person name="Pangilinan J."/>
            <person name="Riley R."/>
            <person name="Hundley H."/>
            <person name="Na H."/>
            <person name="Barry K."/>
            <person name="Grigoriev I.V."/>
            <person name="Stajich J.E."/>
            <person name="Kennedy P.G."/>
        </authorList>
    </citation>
    <scope>NUCLEOTIDE SEQUENCE</scope>
    <source>
        <strain evidence="2">MN1</strain>
    </source>
</reference>
<proteinExistence type="predicted"/>
<dbReference type="AlphaFoldDB" id="A0A9P7E5W9"/>